<accession>A0ABQ5QBB3</accession>
<evidence type="ECO:0000259" key="3">
    <source>
        <dbReference type="Pfam" id="PF13193"/>
    </source>
</evidence>
<dbReference type="InterPro" id="IPR025110">
    <property type="entry name" value="AMP-bd_C"/>
</dbReference>
<dbReference type="Gene3D" id="3.30.300.30">
    <property type="match status" value="1"/>
</dbReference>
<organism evidence="4 5">
    <name type="scientific">Geothrix rubra</name>
    <dbReference type="NCBI Taxonomy" id="2927977"/>
    <lineage>
        <taxon>Bacteria</taxon>
        <taxon>Pseudomonadati</taxon>
        <taxon>Acidobacteriota</taxon>
        <taxon>Holophagae</taxon>
        <taxon>Holophagales</taxon>
        <taxon>Holophagaceae</taxon>
        <taxon>Geothrix</taxon>
    </lineage>
</organism>
<feature type="domain" description="AMP-binding enzyme C-terminal" evidence="3">
    <location>
        <begin position="432"/>
        <end position="507"/>
    </location>
</feature>
<dbReference type="Gene3D" id="3.40.50.12780">
    <property type="entry name" value="N-terminal domain of ligase-like"/>
    <property type="match status" value="1"/>
</dbReference>
<dbReference type="InterPro" id="IPR050237">
    <property type="entry name" value="ATP-dep_AMP-bd_enzyme"/>
</dbReference>
<gene>
    <name evidence="4" type="ORF">GETHPA_29540</name>
</gene>
<keyword evidence="4" id="KW-0436">Ligase</keyword>
<proteinExistence type="predicted"/>
<dbReference type="InterPro" id="IPR042099">
    <property type="entry name" value="ANL_N_sf"/>
</dbReference>
<evidence type="ECO:0000313" key="5">
    <source>
        <dbReference type="Proteomes" id="UP001165089"/>
    </source>
</evidence>
<dbReference type="InterPro" id="IPR020845">
    <property type="entry name" value="AMP-binding_CS"/>
</dbReference>
<feature type="region of interest" description="Disordered" evidence="1">
    <location>
        <begin position="512"/>
        <end position="534"/>
    </location>
</feature>
<reference evidence="4 5" key="1">
    <citation type="journal article" date="2023" name="Antonie Van Leeuwenhoek">
        <title>Mesoterricola silvestris gen. nov., sp. nov., Mesoterricola sediminis sp. nov., Geothrix oryzae sp. nov., Geothrix edaphica sp. nov., Geothrix rubra sp. nov., and Geothrix limicola sp. nov., six novel members of Acidobacteriota isolated from soils.</title>
        <authorList>
            <person name="Itoh H."/>
            <person name="Sugisawa Y."/>
            <person name="Mise K."/>
            <person name="Xu Z."/>
            <person name="Kuniyasu M."/>
            <person name="Ushijima N."/>
            <person name="Kawano K."/>
            <person name="Kobayashi E."/>
            <person name="Shiratori Y."/>
            <person name="Masuda Y."/>
            <person name="Senoo K."/>
        </authorList>
    </citation>
    <scope>NUCLEOTIDE SEQUENCE [LARGE SCALE GENOMIC DNA]</scope>
    <source>
        <strain evidence="4 5">Red803</strain>
    </source>
</reference>
<dbReference type="Pfam" id="PF13193">
    <property type="entry name" value="AMP-binding_C"/>
    <property type="match status" value="1"/>
</dbReference>
<evidence type="ECO:0000256" key="1">
    <source>
        <dbReference type="SAM" id="MobiDB-lite"/>
    </source>
</evidence>
<dbReference type="InterPro" id="IPR045851">
    <property type="entry name" value="AMP-bd_C_sf"/>
</dbReference>
<comment type="caution">
    <text evidence="4">The sequence shown here is derived from an EMBL/GenBank/DDBJ whole genome shotgun (WGS) entry which is preliminary data.</text>
</comment>
<dbReference type="PROSITE" id="PS00455">
    <property type="entry name" value="AMP_BINDING"/>
    <property type="match status" value="1"/>
</dbReference>
<protein>
    <submittedName>
        <fullName evidence="4">AMP-dependent ligase</fullName>
    </submittedName>
</protein>
<sequence length="534" mass="58143">MARHHHRLVQDGLYESARLAGRKEALVTEGARLSFVELLDRAQRLARALRDRGLEPGDRVAIFMDNGVDAVVSIYATWIAGGVVMVVNPQTKARKLAYLLADSGARFLLSQSKLHRVVLPALEELQPSPRPFLVVSDGDPRRGDTTFETLLPGTGGDPGDPGTVATDLAALIYTSGSTGEPKGVMVTHQNVTFTLGSLLEYLRLGSDERILNLLPLAFDYGLYQLLMAVRLGATLVLEPGFEYPAVIEQRIREEAVTVFPGVPTVFTSLLARAREDKPGFPSVRAVTNTAAALAPDLVPGLQRLFPNALIFRMYGLTECKRVCYLEPEELAARPESVGKAIPGTQVFLRDPQGRSLGPGETGILHVRGPHVMVGYWNQPEKTAEMLRSGRHPGDRVLCTHDLFRMDGEGYLYFVGRSDDIIKSRGEKVSPVEVENVLHGIPGVRDAAVVGVPDPALGEAIRAYVSLAPGSRIGEREIRRACQARLEGFMVPQEIVLLPELPRTDTGKIRKLDLLGARRPDPSPPPHTPAGSEAP</sequence>
<dbReference type="RefSeq" id="WP_285727720.1">
    <property type="nucleotide sequence ID" value="NZ_BSDD01000007.1"/>
</dbReference>
<dbReference type="PANTHER" id="PTHR43767:SF1">
    <property type="entry name" value="NONRIBOSOMAL PEPTIDE SYNTHASE PES1 (EUROFUNG)-RELATED"/>
    <property type="match status" value="1"/>
</dbReference>
<dbReference type="PANTHER" id="PTHR43767">
    <property type="entry name" value="LONG-CHAIN-FATTY-ACID--COA LIGASE"/>
    <property type="match status" value="1"/>
</dbReference>
<dbReference type="EMBL" id="BSDD01000007">
    <property type="protein sequence ID" value="GLH71420.1"/>
    <property type="molecule type" value="Genomic_DNA"/>
</dbReference>
<feature type="domain" description="AMP-dependent synthetase/ligase" evidence="2">
    <location>
        <begin position="15"/>
        <end position="376"/>
    </location>
</feature>
<name>A0ABQ5QBB3_9BACT</name>
<evidence type="ECO:0000259" key="2">
    <source>
        <dbReference type="Pfam" id="PF00501"/>
    </source>
</evidence>
<evidence type="ECO:0000313" key="4">
    <source>
        <dbReference type="EMBL" id="GLH71420.1"/>
    </source>
</evidence>
<dbReference type="Pfam" id="PF00501">
    <property type="entry name" value="AMP-binding"/>
    <property type="match status" value="1"/>
</dbReference>
<dbReference type="SUPFAM" id="SSF56801">
    <property type="entry name" value="Acetyl-CoA synthetase-like"/>
    <property type="match status" value="1"/>
</dbReference>
<keyword evidence="5" id="KW-1185">Reference proteome</keyword>
<dbReference type="InterPro" id="IPR000873">
    <property type="entry name" value="AMP-dep_synth/lig_dom"/>
</dbReference>
<dbReference type="Proteomes" id="UP001165089">
    <property type="component" value="Unassembled WGS sequence"/>
</dbReference>
<dbReference type="GO" id="GO:0016874">
    <property type="term" value="F:ligase activity"/>
    <property type="evidence" value="ECO:0007669"/>
    <property type="project" value="UniProtKB-KW"/>
</dbReference>